<feature type="compositionally biased region" description="Polar residues" evidence="1">
    <location>
        <begin position="88"/>
        <end position="106"/>
    </location>
</feature>
<evidence type="ECO:0000256" key="1">
    <source>
        <dbReference type="SAM" id="MobiDB-lite"/>
    </source>
</evidence>
<dbReference type="EMBL" id="JADCNL010000156">
    <property type="protein sequence ID" value="KAG0449899.1"/>
    <property type="molecule type" value="Genomic_DNA"/>
</dbReference>
<dbReference type="Proteomes" id="UP000636800">
    <property type="component" value="Unassembled WGS sequence"/>
</dbReference>
<protein>
    <submittedName>
        <fullName evidence="2">Uncharacterized protein</fullName>
    </submittedName>
</protein>
<organism evidence="2 4">
    <name type="scientific">Vanilla planifolia</name>
    <name type="common">Vanilla</name>
    <dbReference type="NCBI Taxonomy" id="51239"/>
    <lineage>
        <taxon>Eukaryota</taxon>
        <taxon>Viridiplantae</taxon>
        <taxon>Streptophyta</taxon>
        <taxon>Embryophyta</taxon>
        <taxon>Tracheophyta</taxon>
        <taxon>Spermatophyta</taxon>
        <taxon>Magnoliopsida</taxon>
        <taxon>Liliopsida</taxon>
        <taxon>Asparagales</taxon>
        <taxon>Orchidaceae</taxon>
        <taxon>Vanilloideae</taxon>
        <taxon>Vanilleae</taxon>
        <taxon>Vanilla</taxon>
    </lineage>
</organism>
<dbReference type="OrthoDB" id="551907at2759"/>
<proteinExistence type="predicted"/>
<name>A0A835PBA8_VANPL</name>
<dbReference type="Proteomes" id="UP000639772">
    <property type="component" value="Unassembled WGS sequence"/>
</dbReference>
<sequence>MWTTTLHARFVHAVGLLSDTDSMFYHESIFWFTIGTTVKELKGYAEVGPEAHGRERSHSRPRQESFAGQSDGSGEEETGFGRLMESRGASSNPVRSNESESGSKWSNESRGEWLPKNSSAKDDLRQANNSSEAELVQYNGQSSPTASTRSLKEVENPSLEFTLGRSYWNCSTEKD</sequence>
<feature type="compositionally biased region" description="Basic and acidic residues" evidence="1">
    <location>
        <begin position="49"/>
        <end position="63"/>
    </location>
</feature>
<comment type="caution">
    <text evidence="2">The sequence shown here is derived from an EMBL/GenBank/DDBJ whole genome shotgun (WGS) entry which is preliminary data.</text>
</comment>
<accession>A0A835PBA8</accession>
<feature type="compositionally biased region" description="Basic and acidic residues" evidence="1">
    <location>
        <begin position="107"/>
        <end position="125"/>
    </location>
</feature>
<keyword evidence="4" id="KW-1185">Reference proteome</keyword>
<evidence type="ECO:0000313" key="4">
    <source>
        <dbReference type="Proteomes" id="UP000636800"/>
    </source>
</evidence>
<gene>
    <name evidence="3" type="ORF">HPP92_027045</name>
    <name evidence="2" type="ORF">HPP92_027164</name>
</gene>
<evidence type="ECO:0000313" key="2">
    <source>
        <dbReference type="EMBL" id="KAG0449899.1"/>
    </source>
</evidence>
<evidence type="ECO:0000313" key="3">
    <source>
        <dbReference type="EMBL" id="KAG0449902.1"/>
    </source>
</evidence>
<dbReference type="AlphaFoldDB" id="A0A835PBA8"/>
<dbReference type="EMBL" id="JADCNM010000157">
    <property type="protein sequence ID" value="KAG0449902.1"/>
    <property type="molecule type" value="Genomic_DNA"/>
</dbReference>
<feature type="region of interest" description="Disordered" evidence="1">
    <location>
        <begin position="49"/>
        <end position="158"/>
    </location>
</feature>
<evidence type="ECO:0000313" key="5">
    <source>
        <dbReference type="Proteomes" id="UP000639772"/>
    </source>
</evidence>
<reference evidence="4 5" key="1">
    <citation type="journal article" date="2020" name="Nat. Food">
        <title>A phased Vanilla planifolia genome enables genetic improvement of flavour and production.</title>
        <authorList>
            <person name="Hasing T."/>
            <person name="Tang H."/>
            <person name="Brym M."/>
            <person name="Khazi F."/>
            <person name="Huang T."/>
            <person name="Chambers A.H."/>
        </authorList>
    </citation>
    <scope>NUCLEOTIDE SEQUENCE [LARGE SCALE GENOMIC DNA]</scope>
    <source>
        <tissue evidence="2">Leaf</tissue>
    </source>
</reference>
<feature type="compositionally biased region" description="Polar residues" evidence="1">
    <location>
        <begin position="126"/>
        <end position="149"/>
    </location>
</feature>